<evidence type="ECO:0000256" key="1">
    <source>
        <dbReference type="ARBA" id="ARBA00004429"/>
    </source>
</evidence>
<dbReference type="Gene3D" id="1.20.1250.20">
    <property type="entry name" value="MFS general substrate transporter like domains"/>
    <property type="match status" value="2"/>
</dbReference>
<evidence type="ECO:0000256" key="4">
    <source>
        <dbReference type="ARBA" id="ARBA00022519"/>
    </source>
</evidence>
<feature type="domain" description="Major facilitator superfamily associated" evidence="9">
    <location>
        <begin position="24"/>
        <end position="366"/>
    </location>
</feature>
<dbReference type="InterPro" id="IPR036259">
    <property type="entry name" value="MFS_trans_sf"/>
</dbReference>
<feature type="transmembrane region" description="Helical" evidence="8">
    <location>
        <begin position="243"/>
        <end position="264"/>
    </location>
</feature>
<organism evidence="10 11">
    <name type="scientific">Rubrimonas cliftonensis</name>
    <dbReference type="NCBI Taxonomy" id="89524"/>
    <lineage>
        <taxon>Bacteria</taxon>
        <taxon>Pseudomonadati</taxon>
        <taxon>Pseudomonadota</taxon>
        <taxon>Alphaproteobacteria</taxon>
        <taxon>Rhodobacterales</taxon>
        <taxon>Paracoccaceae</taxon>
        <taxon>Rubrimonas</taxon>
    </lineage>
</organism>
<dbReference type="Proteomes" id="UP000198703">
    <property type="component" value="Unassembled WGS sequence"/>
</dbReference>
<gene>
    <name evidence="10" type="ORF">SAMN05444370_10663</name>
</gene>
<dbReference type="PIRSF" id="PIRSF004925">
    <property type="entry name" value="HcaT"/>
    <property type="match status" value="1"/>
</dbReference>
<dbReference type="PANTHER" id="PTHR23522">
    <property type="entry name" value="BLL5896 PROTEIN"/>
    <property type="match status" value="1"/>
</dbReference>
<keyword evidence="7 8" id="KW-0472">Membrane</keyword>
<dbReference type="PANTHER" id="PTHR23522:SF10">
    <property type="entry name" value="3-PHENYLPROPIONIC ACID TRANSPORTER-RELATED"/>
    <property type="match status" value="1"/>
</dbReference>
<dbReference type="GO" id="GO:0015528">
    <property type="term" value="F:lactose:proton symporter activity"/>
    <property type="evidence" value="ECO:0007669"/>
    <property type="project" value="TreeGrafter"/>
</dbReference>
<dbReference type="NCBIfam" id="NF037955">
    <property type="entry name" value="mfs"/>
    <property type="match status" value="1"/>
</dbReference>
<dbReference type="GO" id="GO:0005886">
    <property type="term" value="C:plasma membrane"/>
    <property type="evidence" value="ECO:0007669"/>
    <property type="project" value="UniProtKB-SubCell"/>
</dbReference>
<keyword evidence="11" id="KW-1185">Reference proteome</keyword>
<feature type="transmembrane region" description="Helical" evidence="8">
    <location>
        <begin position="337"/>
        <end position="358"/>
    </location>
</feature>
<sequence length="398" mass="39733">MTGGAAPGAAKAALASVGVFAGLFLAIGAHMPFWPVWLAERGLSEAQVGLLLGAAVGVRVAAGVAAPWFADATGQRRLALVLLGVAGAALFALMAPAASPAVLVALTLASGAAMAGAIPISDALCAAAARRHGFDYARVRASGSAAFLLANLGCGWAVTQWGADAALWWIVASLLAMALTARLHPGGARDGRDARPRLAEALALAQRRPFLWAALASALVQASHAPLYAYGSLMWTAQGLDGATIGALWAFGVALEVALMLTVGGRLVARIGPAGAFALAGGAALARWLAMAAEPSGAWLWFWQASHALSFAPAHLAMIAFVGAAAPERLTASAQGLIGPGIGGTAMAAGTFGAAALYPAYSAGMFWLGAGMAALGLGAAFALSRSWDGGPIGPDRPG</sequence>
<feature type="transmembrane region" description="Helical" evidence="8">
    <location>
        <begin position="364"/>
        <end position="383"/>
    </location>
</feature>
<feature type="transmembrane region" description="Helical" evidence="8">
    <location>
        <begin position="271"/>
        <end position="289"/>
    </location>
</feature>
<dbReference type="SUPFAM" id="SSF103473">
    <property type="entry name" value="MFS general substrate transporter"/>
    <property type="match status" value="1"/>
</dbReference>
<protein>
    <submittedName>
        <fullName evidence="10">MFS transporter, PPP family, 3-phenylpropionic acid transporter</fullName>
    </submittedName>
</protein>
<evidence type="ECO:0000256" key="5">
    <source>
        <dbReference type="ARBA" id="ARBA00022692"/>
    </source>
</evidence>
<dbReference type="GO" id="GO:0030395">
    <property type="term" value="F:lactose binding"/>
    <property type="evidence" value="ECO:0007669"/>
    <property type="project" value="TreeGrafter"/>
</dbReference>
<evidence type="ECO:0000313" key="11">
    <source>
        <dbReference type="Proteomes" id="UP000198703"/>
    </source>
</evidence>
<name>A0A1H4BVF7_9RHOB</name>
<evidence type="ECO:0000256" key="2">
    <source>
        <dbReference type="ARBA" id="ARBA00022448"/>
    </source>
</evidence>
<feature type="transmembrane region" description="Helical" evidence="8">
    <location>
        <begin position="141"/>
        <end position="159"/>
    </location>
</feature>
<dbReference type="InterPro" id="IPR026032">
    <property type="entry name" value="HcaT-like"/>
</dbReference>
<keyword evidence="4" id="KW-0997">Cell inner membrane</keyword>
<evidence type="ECO:0000313" key="10">
    <source>
        <dbReference type="EMBL" id="SEA52131.1"/>
    </source>
</evidence>
<feature type="transmembrane region" description="Helical" evidence="8">
    <location>
        <begin position="301"/>
        <end position="325"/>
    </location>
</feature>
<accession>A0A1H4BVF7</accession>
<feature type="transmembrane region" description="Helical" evidence="8">
    <location>
        <begin position="78"/>
        <end position="98"/>
    </location>
</feature>
<feature type="transmembrane region" description="Helical" evidence="8">
    <location>
        <begin position="165"/>
        <end position="183"/>
    </location>
</feature>
<keyword evidence="5 8" id="KW-0812">Transmembrane</keyword>
<evidence type="ECO:0000256" key="6">
    <source>
        <dbReference type="ARBA" id="ARBA00022989"/>
    </source>
</evidence>
<evidence type="ECO:0000256" key="7">
    <source>
        <dbReference type="ARBA" id="ARBA00023136"/>
    </source>
</evidence>
<dbReference type="Pfam" id="PF12832">
    <property type="entry name" value="MFS_1_like"/>
    <property type="match status" value="1"/>
</dbReference>
<dbReference type="AlphaFoldDB" id="A0A1H4BVF7"/>
<feature type="transmembrane region" description="Helical" evidence="8">
    <location>
        <begin position="12"/>
        <end position="34"/>
    </location>
</feature>
<evidence type="ECO:0000256" key="8">
    <source>
        <dbReference type="SAM" id="Phobius"/>
    </source>
</evidence>
<dbReference type="EMBL" id="FNQM01000006">
    <property type="protein sequence ID" value="SEA52131.1"/>
    <property type="molecule type" value="Genomic_DNA"/>
</dbReference>
<feature type="transmembrane region" description="Helical" evidence="8">
    <location>
        <begin position="46"/>
        <end position="66"/>
    </location>
</feature>
<dbReference type="InterPro" id="IPR024989">
    <property type="entry name" value="MFS_assoc_dom"/>
</dbReference>
<comment type="subcellular location">
    <subcellularLocation>
        <location evidence="1">Cell inner membrane</location>
        <topology evidence="1">Multi-pass membrane protein</topology>
    </subcellularLocation>
</comment>
<reference evidence="10 11" key="1">
    <citation type="submission" date="2016-10" db="EMBL/GenBank/DDBJ databases">
        <authorList>
            <person name="de Groot N.N."/>
        </authorList>
    </citation>
    <scope>NUCLEOTIDE SEQUENCE [LARGE SCALE GENOMIC DNA]</scope>
    <source>
        <strain evidence="10 11">DSM 15345</strain>
    </source>
</reference>
<feature type="transmembrane region" description="Helical" evidence="8">
    <location>
        <begin position="210"/>
        <end position="231"/>
    </location>
</feature>
<evidence type="ECO:0000259" key="9">
    <source>
        <dbReference type="Pfam" id="PF12832"/>
    </source>
</evidence>
<dbReference type="OrthoDB" id="9150135at2"/>
<keyword evidence="2" id="KW-0813">Transport</keyword>
<proteinExistence type="predicted"/>
<dbReference type="RefSeq" id="WP_093253513.1">
    <property type="nucleotide sequence ID" value="NZ_FNQM01000006.1"/>
</dbReference>
<dbReference type="STRING" id="89524.SAMN05444370_10663"/>
<evidence type="ECO:0000256" key="3">
    <source>
        <dbReference type="ARBA" id="ARBA00022475"/>
    </source>
</evidence>
<keyword evidence="3" id="KW-1003">Cell membrane</keyword>
<keyword evidence="6 8" id="KW-1133">Transmembrane helix</keyword>
<feature type="transmembrane region" description="Helical" evidence="8">
    <location>
        <begin position="104"/>
        <end position="129"/>
    </location>
</feature>